<accession>A0A2N6TNG2</accession>
<sequence length="82" mass="10028">MVRIKEKIFLSYLDKRVEVLPRLKKFKKFKKCKTISDFARIVYYERHKGKNAIWGPIRNVVFKKELALLEYGKQYLEYIEKI</sequence>
<reference evidence="1 2" key="1">
    <citation type="submission" date="2017-09" db="EMBL/GenBank/DDBJ databases">
        <title>Bacterial strain isolated from the female urinary microbiota.</title>
        <authorList>
            <person name="Thomas-White K."/>
            <person name="Kumar N."/>
            <person name="Forster S."/>
            <person name="Putonti C."/>
            <person name="Lawley T."/>
            <person name="Wolfe A.J."/>
        </authorList>
    </citation>
    <scope>NUCLEOTIDE SEQUENCE [LARGE SCALE GENOMIC DNA]</scope>
    <source>
        <strain evidence="1 2">UMB0249</strain>
    </source>
</reference>
<proteinExistence type="predicted"/>
<name>A0A2N6TNG2_FUSNU</name>
<dbReference type="AlphaFoldDB" id="A0A2N6TNG2"/>
<evidence type="ECO:0000313" key="1">
    <source>
        <dbReference type="EMBL" id="PMC70860.1"/>
    </source>
</evidence>
<comment type="caution">
    <text evidence="1">The sequence shown here is derived from an EMBL/GenBank/DDBJ whole genome shotgun (WGS) entry which is preliminary data.</text>
</comment>
<protein>
    <submittedName>
        <fullName evidence="1">Uncharacterized protein</fullName>
    </submittedName>
</protein>
<evidence type="ECO:0000313" key="2">
    <source>
        <dbReference type="Proteomes" id="UP000235733"/>
    </source>
</evidence>
<gene>
    <name evidence="1" type="ORF">CJ209_00620</name>
</gene>
<dbReference type="EMBL" id="PNHC01000001">
    <property type="protein sequence ID" value="PMC70860.1"/>
    <property type="molecule type" value="Genomic_DNA"/>
</dbReference>
<dbReference type="Proteomes" id="UP000235733">
    <property type="component" value="Unassembled WGS sequence"/>
</dbReference>
<organism evidence="1 2">
    <name type="scientific">Fusobacterium nucleatum</name>
    <dbReference type="NCBI Taxonomy" id="851"/>
    <lineage>
        <taxon>Bacteria</taxon>
        <taxon>Fusobacteriati</taxon>
        <taxon>Fusobacteriota</taxon>
        <taxon>Fusobacteriia</taxon>
        <taxon>Fusobacteriales</taxon>
        <taxon>Fusobacteriaceae</taxon>
        <taxon>Fusobacterium</taxon>
    </lineage>
</organism>
<dbReference type="RefSeq" id="WP_080669897.1">
    <property type="nucleotide sequence ID" value="NZ_PNHC01000001.1"/>
</dbReference>